<evidence type="ECO:0008006" key="13">
    <source>
        <dbReference type="Google" id="ProtNLM"/>
    </source>
</evidence>
<keyword evidence="7" id="KW-0653">Protein transport</keyword>
<keyword evidence="5" id="KW-0963">Cytoplasm</keyword>
<evidence type="ECO:0000256" key="1">
    <source>
        <dbReference type="ARBA" id="ARBA00004255"/>
    </source>
</evidence>
<dbReference type="InterPro" id="IPR011990">
    <property type="entry name" value="TPR-like_helical_dom_sf"/>
</dbReference>
<dbReference type="GO" id="GO:0005198">
    <property type="term" value="F:structural molecule activity"/>
    <property type="evidence" value="ECO:0007669"/>
    <property type="project" value="InterPro"/>
</dbReference>
<dbReference type="STRING" id="1658172.A0A1B7P106"/>
<evidence type="ECO:0000256" key="3">
    <source>
        <dbReference type="ARBA" id="ARBA00008827"/>
    </source>
</evidence>
<comment type="caution">
    <text evidence="11">The sequence shown here is derived from an EMBL/GenBank/DDBJ whole genome shotgun (WGS) entry which is preliminary data.</text>
</comment>
<keyword evidence="8" id="KW-0333">Golgi apparatus</keyword>
<dbReference type="InterPro" id="IPR006822">
    <property type="entry name" value="Coatomer_esu"/>
</dbReference>
<dbReference type="PIRSF" id="PIRSF016478">
    <property type="entry name" value="Coatomer_esu"/>
    <property type="match status" value="1"/>
</dbReference>
<dbReference type="Proteomes" id="UP000091918">
    <property type="component" value="Unassembled WGS sequence"/>
</dbReference>
<dbReference type="PANTHER" id="PTHR10805:SF0">
    <property type="entry name" value="COATOMER SUBUNIT EPSILON"/>
    <property type="match status" value="1"/>
</dbReference>
<accession>A0A1B7P106</accession>
<keyword evidence="12" id="KW-1185">Reference proteome</keyword>
<proteinExistence type="inferred from homology"/>
<dbReference type="EMBL" id="LGUA01000267">
    <property type="protein sequence ID" value="OAX82701.1"/>
    <property type="molecule type" value="Genomic_DNA"/>
</dbReference>
<name>A0A1B7P106_9EURO</name>
<keyword evidence="6" id="KW-0931">ER-Golgi transport</keyword>
<evidence type="ECO:0000256" key="8">
    <source>
        <dbReference type="ARBA" id="ARBA00023034"/>
    </source>
</evidence>
<evidence type="ECO:0000313" key="12">
    <source>
        <dbReference type="Proteomes" id="UP000091918"/>
    </source>
</evidence>
<keyword evidence="10" id="KW-0968">Cytoplasmic vesicle</keyword>
<keyword evidence="9" id="KW-0472">Membrane</keyword>
<evidence type="ECO:0000256" key="9">
    <source>
        <dbReference type="ARBA" id="ARBA00023136"/>
    </source>
</evidence>
<evidence type="ECO:0000313" key="11">
    <source>
        <dbReference type="EMBL" id="OAX82701.1"/>
    </source>
</evidence>
<dbReference type="GO" id="GO:0000139">
    <property type="term" value="C:Golgi membrane"/>
    <property type="evidence" value="ECO:0007669"/>
    <property type="project" value="UniProtKB-SubCell"/>
</dbReference>
<dbReference type="GO" id="GO:0006890">
    <property type="term" value="P:retrograde vesicle-mediated transport, Golgi to endoplasmic reticulum"/>
    <property type="evidence" value="ECO:0007669"/>
    <property type="project" value="InterPro"/>
</dbReference>
<gene>
    <name evidence="11" type="ORF">ACJ72_02950</name>
</gene>
<evidence type="ECO:0000256" key="10">
    <source>
        <dbReference type="ARBA" id="ARBA00023329"/>
    </source>
</evidence>
<dbReference type="GO" id="GO:0030126">
    <property type="term" value="C:COPI vesicle coat"/>
    <property type="evidence" value="ECO:0007669"/>
    <property type="project" value="TreeGrafter"/>
</dbReference>
<protein>
    <recommendedName>
        <fullName evidence="13">Coatomer subunit epsilon</fullName>
    </recommendedName>
</protein>
<keyword evidence="4" id="KW-0813">Transport</keyword>
<organism evidence="11 12">
    <name type="scientific">Emergomyces africanus</name>
    <dbReference type="NCBI Taxonomy" id="1955775"/>
    <lineage>
        <taxon>Eukaryota</taxon>
        <taxon>Fungi</taxon>
        <taxon>Dikarya</taxon>
        <taxon>Ascomycota</taxon>
        <taxon>Pezizomycotina</taxon>
        <taxon>Eurotiomycetes</taxon>
        <taxon>Eurotiomycetidae</taxon>
        <taxon>Onygenales</taxon>
        <taxon>Ajellomycetaceae</taxon>
        <taxon>Emergomyces</taxon>
    </lineage>
</organism>
<evidence type="ECO:0000256" key="7">
    <source>
        <dbReference type="ARBA" id="ARBA00022927"/>
    </source>
</evidence>
<dbReference type="OrthoDB" id="310217at2759"/>
<evidence type="ECO:0000256" key="6">
    <source>
        <dbReference type="ARBA" id="ARBA00022892"/>
    </source>
</evidence>
<dbReference type="GO" id="GO:0006891">
    <property type="term" value="P:intra-Golgi vesicle-mediated transport"/>
    <property type="evidence" value="ECO:0007669"/>
    <property type="project" value="TreeGrafter"/>
</dbReference>
<sequence>MLLLPDLCGREGFGRRGGPLELLQHQGLRRLAWVSRGDWVIRPELLNIHNAFHQGQYQVVVDFDTSSFSPENSLTARVLKLRAKIALGQIEDVLSEAEEDEGVADLAAVKVLAQQTVGDEAAALKGAEELVANHSENATVQVLVGTVLQAQGKSEEALTLLSKHQGNLEAVALIVQIHLQQNRTDLALKEVQAARRWAQDSLLVNLAESWVGLRVGGEKYQSAFYVYEELASVPNTSSALSIVGQAVSELHLGRLPEAEVALQSALEKYPNDVQVIANCIVLNALSGKVTTQLTSSLEKTQPDHPLLADLAEKSTFFDAAASKYSAKVSS</sequence>
<evidence type="ECO:0000256" key="5">
    <source>
        <dbReference type="ARBA" id="ARBA00022490"/>
    </source>
</evidence>
<evidence type="ECO:0000256" key="4">
    <source>
        <dbReference type="ARBA" id="ARBA00022448"/>
    </source>
</evidence>
<dbReference type="SUPFAM" id="SSF48452">
    <property type="entry name" value="TPR-like"/>
    <property type="match status" value="1"/>
</dbReference>
<reference evidence="11 12" key="1">
    <citation type="submission" date="2015-07" db="EMBL/GenBank/DDBJ databases">
        <title>Emmonsia species relationships and genome sequence.</title>
        <authorList>
            <person name="Cuomo C.A."/>
            <person name="Schwartz I.S."/>
            <person name="Kenyon C."/>
            <person name="de Hoog G.S."/>
            <person name="Govender N.P."/>
            <person name="Botha A."/>
            <person name="Moreno L."/>
            <person name="de Vries M."/>
            <person name="Munoz J.F."/>
            <person name="Stielow J.B."/>
        </authorList>
    </citation>
    <scope>NUCLEOTIDE SEQUENCE [LARGE SCALE GENOMIC DNA]</scope>
    <source>
        <strain evidence="11 12">CBS 136260</strain>
    </source>
</reference>
<dbReference type="AlphaFoldDB" id="A0A1B7P106"/>
<dbReference type="Gene3D" id="1.25.40.10">
    <property type="entry name" value="Tetratricopeptide repeat domain"/>
    <property type="match status" value="1"/>
</dbReference>
<dbReference type="GO" id="GO:0006888">
    <property type="term" value="P:endoplasmic reticulum to Golgi vesicle-mediated transport"/>
    <property type="evidence" value="ECO:0007669"/>
    <property type="project" value="TreeGrafter"/>
</dbReference>
<dbReference type="PANTHER" id="PTHR10805">
    <property type="entry name" value="COATOMER SUBUNIT EPSILON"/>
    <property type="match status" value="1"/>
</dbReference>
<evidence type="ECO:0000256" key="2">
    <source>
        <dbReference type="ARBA" id="ARBA00004347"/>
    </source>
</evidence>
<comment type="subcellular location">
    <subcellularLocation>
        <location evidence="2">Cytoplasmic vesicle</location>
        <location evidence="2">COPI-coated vesicle membrane</location>
        <topology evidence="2">Peripheral membrane protein</topology>
        <orientation evidence="2">Cytoplasmic side</orientation>
    </subcellularLocation>
    <subcellularLocation>
        <location evidence="1">Golgi apparatus membrane</location>
        <topology evidence="1">Peripheral membrane protein</topology>
        <orientation evidence="1">Cytoplasmic side</orientation>
    </subcellularLocation>
</comment>
<dbReference type="GO" id="GO:0015031">
    <property type="term" value="P:protein transport"/>
    <property type="evidence" value="ECO:0007669"/>
    <property type="project" value="UniProtKB-KW"/>
</dbReference>
<dbReference type="Pfam" id="PF04733">
    <property type="entry name" value="Coatomer_E"/>
    <property type="match status" value="1"/>
</dbReference>
<comment type="similarity">
    <text evidence="3">Belongs to the COPE family.</text>
</comment>